<dbReference type="InterPro" id="IPR002178">
    <property type="entry name" value="PTS_EIIA_type-2_dom"/>
</dbReference>
<protein>
    <recommendedName>
        <fullName evidence="1">PTS EIIA type-2 domain-containing protein</fullName>
    </recommendedName>
</protein>
<evidence type="ECO:0000259" key="1">
    <source>
        <dbReference type="PROSITE" id="PS51094"/>
    </source>
</evidence>
<accession>A0A419F1S6</accession>
<dbReference type="PROSITE" id="PS51094">
    <property type="entry name" value="PTS_EIIA_TYPE_2"/>
    <property type="match status" value="1"/>
</dbReference>
<proteinExistence type="predicted"/>
<dbReference type="InterPro" id="IPR051541">
    <property type="entry name" value="PTS_SugarTrans_NitroReg"/>
</dbReference>
<dbReference type="Proteomes" id="UP000285961">
    <property type="component" value="Unassembled WGS sequence"/>
</dbReference>
<dbReference type="PROSITE" id="PS00372">
    <property type="entry name" value="PTS_EIIA_TYPE_2_HIS"/>
    <property type="match status" value="1"/>
</dbReference>
<dbReference type="Pfam" id="PF00359">
    <property type="entry name" value="PTS_EIIA_2"/>
    <property type="match status" value="1"/>
</dbReference>
<dbReference type="Gene3D" id="1.10.287.1490">
    <property type="match status" value="1"/>
</dbReference>
<dbReference type="AlphaFoldDB" id="A0A419F1S6"/>
<dbReference type="CDD" id="cd00211">
    <property type="entry name" value="PTS_IIA_fru"/>
    <property type="match status" value="1"/>
</dbReference>
<comment type="caution">
    <text evidence="2">The sequence shown here is derived from an EMBL/GenBank/DDBJ whole genome shotgun (WGS) entry which is preliminary data.</text>
</comment>
<sequence>MPSTQTTFTEMRIGMKLTEYIRKDCIISNLKSNDKIHAIKELTRVLEKRGRIDDLDGVLERVLERESFDSTGIGSGIAVPHARINTIEQMVCAVGRKREGMEYRSIDSKPVQLVFLILYPPAESHKYLYFISSLSRLVLDENLVERLMESASSTSMYKVLDQASDALMGQVAAGAVASKATVDADRMMRGSNSDLMLLIRLMRLENLRDAEKGQAGAMAEKIKQVRSCISSRVIAHYDRLKTRVGQPIVAVEEEICLGCNLQLSSSFAQELRDSQKIMTCPNCTRFLYVI</sequence>
<dbReference type="EMBL" id="QZKI01000049">
    <property type="protein sequence ID" value="RJP72127.1"/>
    <property type="molecule type" value="Genomic_DNA"/>
</dbReference>
<dbReference type="InterPro" id="IPR003743">
    <property type="entry name" value="Zf-RING_7"/>
</dbReference>
<evidence type="ECO:0000313" key="3">
    <source>
        <dbReference type="Proteomes" id="UP000285961"/>
    </source>
</evidence>
<dbReference type="PANTHER" id="PTHR47738">
    <property type="entry name" value="PTS SYSTEM FRUCTOSE-LIKE EIIA COMPONENT-RELATED"/>
    <property type="match status" value="1"/>
</dbReference>
<organism evidence="2 3">
    <name type="scientific">Candidatus Abyssobacteria bacterium SURF_17</name>
    <dbReference type="NCBI Taxonomy" id="2093361"/>
    <lineage>
        <taxon>Bacteria</taxon>
        <taxon>Pseudomonadati</taxon>
        <taxon>Candidatus Hydrogenedentota</taxon>
        <taxon>Candidatus Abyssobacteria</taxon>
    </lineage>
</organism>
<gene>
    <name evidence="2" type="ORF">C4532_06470</name>
</gene>
<feature type="domain" description="PTS EIIA type-2" evidence="1">
    <location>
        <begin position="19"/>
        <end position="163"/>
    </location>
</feature>
<dbReference type="Gene3D" id="3.40.930.10">
    <property type="entry name" value="Mannitol-specific EII, Chain A"/>
    <property type="match status" value="1"/>
</dbReference>
<dbReference type="Pfam" id="PF02591">
    <property type="entry name" value="Zn_ribbon_9"/>
    <property type="match status" value="1"/>
</dbReference>
<evidence type="ECO:0000313" key="2">
    <source>
        <dbReference type="EMBL" id="RJP72127.1"/>
    </source>
</evidence>
<dbReference type="SUPFAM" id="SSF55804">
    <property type="entry name" value="Phoshotransferase/anion transport protein"/>
    <property type="match status" value="1"/>
</dbReference>
<name>A0A419F1S6_9BACT</name>
<dbReference type="InterPro" id="IPR016152">
    <property type="entry name" value="PTrfase/Anion_transptr"/>
</dbReference>
<reference evidence="2 3" key="1">
    <citation type="journal article" date="2017" name="ISME J.">
        <title>Energy and carbon metabolisms in a deep terrestrial subsurface fluid microbial community.</title>
        <authorList>
            <person name="Momper L."/>
            <person name="Jungbluth S.P."/>
            <person name="Lee M.D."/>
            <person name="Amend J.P."/>
        </authorList>
    </citation>
    <scope>NUCLEOTIDE SEQUENCE [LARGE SCALE GENOMIC DNA]</scope>
    <source>
        <strain evidence="2">SURF_17</strain>
    </source>
</reference>